<evidence type="ECO:0000313" key="3">
    <source>
        <dbReference type="EMBL" id="TCO54408.1"/>
    </source>
</evidence>
<accession>A0A4R2JCD2</accession>
<dbReference type="AlphaFoldDB" id="A0A4R2JCD2"/>
<dbReference type="Pfam" id="PF07593">
    <property type="entry name" value="UnbV_ASPIC"/>
    <property type="match status" value="1"/>
</dbReference>
<keyword evidence="4" id="KW-1185">Reference proteome</keyword>
<keyword evidence="1" id="KW-0732">Signal</keyword>
<name>A0A4R2JCD2_9PSEU</name>
<dbReference type="OrthoDB" id="9816120at2"/>
<gene>
    <name evidence="3" type="ORF">EV192_109389</name>
</gene>
<dbReference type="InterPro" id="IPR028994">
    <property type="entry name" value="Integrin_alpha_N"/>
</dbReference>
<reference evidence="3 4" key="1">
    <citation type="submission" date="2019-03" db="EMBL/GenBank/DDBJ databases">
        <title>Genomic Encyclopedia of Type Strains, Phase IV (KMG-IV): sequencing the most valuable type-strain genomes for metagenomic binning, comparative biology and taxonomic classification.</title>
        <authorList>
            <person name="Goeker M."/>
        </authorList>
    </citation>
    <scope>NUCLEOTIDE SEQUENCE [LARGE SCALE GENOMIC DNA]</scope>
    <source>
        <strain evidence="3 4">DSM 45934</strain>
    </source>
</reference>
<comment type="caution">
    <text evidence="3">The sequence shown here is derived from an EMBL/GenBank/DDBJ whole genome shotgun (WGS) entry which is preliminary data.</text>
</comment>
<dbReference type="EMBL" id="SLWS01000009">
    <property type="protein sequence ID" value="TCO54408.1"/>
    <property type="molecule type" value="Genomic_DNA"/>
</dbReference>
<protein>
    <submittedName>
        <fullName evidence="3">ASPIC/UnbV protein</fullName>
    </submittedName>
</protein>
<evidence type="ECO:0000313" key="4">
    <source>
        <dbReference type="Proteomes" id="UP000295680"/>
    </source>
</evidence>
<feature type="domain" description="ASPIC/UnbV" evidence="2">
    <location>
        <begin position="576"/>
        <end position="633"/>
    </location>
</feature>
<dbReference type="PANTHER" id="PTHR16026:SF0">
    <property type="entry name" value="CARTILAGE ACIDIC PROTEIN 1"/>
    <property type="match status" value="1"/>
</dbReference>
<evidence type="ECO:0000256" key="1">
    <source>
        <dbReference type="SAM" id="SignalP"/>
    </source>
</evidence>
<evidence type="ECO:0000259" key="2">
    <source>
        <dbReference type="Pfam" id="PF07593"/>
    </source>
</evidence>
<dbReference type="Gene3D" id="2.130.10.130">
    <property type="entry name" value="Integrin alpha, N-terminal"/>
    <property type="match status" value="1"/>
</dbReference>
<dbReference type="SUPFAM" id="SSF69318">
    <property type="entry name" value="Integrin alpha N-terminal domain"/>
    <property type="match status" value="1"/>
</dbReference>
<dbReference type="PANTHER" id="PTHR16026">
    <property type="entry name" value="CARTILAGE ACIDIC PROTEIN 1"/>
    <property type="match status" value="1"/>
</dbReference>
<dbReference type="InterPro" id="IPR011519">
    <property type="entry name" value="UnbV_ASPIC"/>
</dbReference>
<sequence length="659" mass="71331">MSRERVRRLIPGVAAILLASALAWVSQASVASADADQVAAKYRFHELPISFPPGYADQPMRTVRQVNPAYYKIRSWISAVGASIAINDLAGHGRSDAMCIVDTRTDEVVVTYTPTAPAEDQFTPFVLNPAPLPMDDAMAPMGCVPGDYNGDGRMDLLVYYWGRTPVVFLAKSDRMDVSLSSYYPQELVPSNTVDGKYHGPRWNTNAVNVDDYNGDGQPDIYVGNYFPDSDIINPNGLNNVQMPASLSNARNGGGAHVLRWHSASTGDKPAVSYVEDVDAVPFDAATGWTLGIASADLTGTGKPELYVANDFGHHHLLHNVSTRDQIRFTEAFGERNPGTAKSFVLGNASFKGMGVDFGDLTGSGRFDMVVSNITTAWGLEESNMVWINQAKSQADMKAKLDQGIAPFTQEAQELGMAWTGWCWDVKMADFRNSGNLDVVQTDGFVQGDNNRWAWLQELAMNNDTQLANPLMWPNVQPGDDLSGHEVLGFYGKAADGTWVNVSRQIGLGVAIPTRGVAMGDTTGTGRLDLAVARQWGPPAFYRNDAPDRGGFLNLQLYRPSTDKDPHMGLESTGTPAYGATVTVTTSDGRTQVSRLDGASGHGGKRSFDVHFGLGTANGPVTAHIQWRDVDGTYHEQTQQFTPGSHTLVLAGSVQEVASR</sequence>
<dbReference type="InterPro" id="IPR027039">
    <property type="entry name" value="Crtac1"/>
</dbReference>
<dbReference type="Proteomes" id="UP000295680">
    <property type="component" value="Unassembled WGS sequence"/>
</dbReference>
<proteinExistence type="predicted"/>
<feature type="signal peptide" evidence="1">
    <location>
        <begin position="1"/>
        <end position="28"/>
    </location>
</feature>
<organism evidence="3 4">
    <name type="scientific">Actinocrispum wychmicini</name>
    <dbReference type="NCBI Taxonomy" id="1213861"/>
    <lineage>
        <taxon>Bacteria</taxon>
        <taxon>Bacillati</taxon>
        <taxon>Actinomycetota</taxon>
        <taxon>Actinomycetes</taxon>
        <taxon>Pseudonocardiales</taxon>
        <taxon>Pseudonocardiaceae</taxon>
        <taxon>Actinocrispum</taxon>
    </lineage>
</organism>
<feature type="chain" id="PRO_5039310418" evidence="1">
    <location>
        <begin position="29"/>
        <end position="659"/>
    </location>
</feature>